<dbReference type="EMBL" id="SNXY01000010">
    <property type="protein sequence ID" value="TDP82374.1"/>
    <property type="molecule type" value="Genomic_DNA"/>
</dbReference>
<evidence type="ECO:0000313" key="1">
    <source>
        <dbReference type="EMBL" id="TDP82374.1"/>
    </source>
</evidence>
<name>A0A4R6R8Z8_9HYPH</name>
<dbReference type="Proteomes" id="UP000294547">
    <property type="component" value="Unassembled WGS sequence"/>
</dbReference>
<evidence type="ECO:0000313" key="2">
    <source>
        <dbReference type="Proteomes" id="UP000294547"/>
    </source>
</evidence>
<organism evidence="1 2">
    <name type="scientific">Oharaeibacter diazotrophicus</name>
    <dbReference type="NCBI Taxonomy" id="1920512"/>
    <lineage>
        <taxon>Bacteria</taxon>
        <taxon>Pseudomonadati</taxon>
        <taxon>Pseudomonadota</taxon>
        <taxon>Alphaproteobacteria</taxon>
        <taxon>Hyphomicrobiales</taxon>
        <taxon>Pleomorphomonadaceae</taxon>
        <taxon>Oharaeibacter</taxon>
    </lineage>
</organism>
<dbReference type="SUPFAM" id="SSF53756">
    <property type="entry name" value="UDP-Glycosyltransferase/glycogen phosphorylase"/>
    <property type="match status" value="1"/>
</dbReference>
<reference evidence="1 2" key="1">
    <citation type="submission" date="2019-03" db="EMBL/GenBank/DDBJ databases">
        <title>Genomic Encyclopedia of Type Strains, Phase IV (KMG-IV): sequencing the most valuable type-strain genomes for metagenomic binning, comparative biology and taxonomic classification.</title>
        <authorList>
            <person name="Goeker M."/>
        </authorList>
    </citation>
    <scope>NUCLEOTIDE SEQUENCE [LARGE SCALE GENOMIC DNA]</scope>
    <source>
        <strain evidence="1 2">DSM 102969</strain>
    </source>
</reference>
<keyword evidence="1" id="KW-0808">Transferase</keyword>
<gene>
    <name evidence="1" type="ORF">EDD54_3641</name>
</gene>
<dbReference type="Pfam" id="PF13692">
    <property type="entry name" value="Glyco_trans_1_4"/>
    <property type="match status" value="1"/>
</dbReference>
<comment type="caution">
    <text evidence="1">The sequence shown here is derived from an EMBL/GenBank/DDBJ whole genome shotgun (WGS) entry which is preliminary data.</text>
</comment>
<accession>A0A4R6R8Z8</accession>
<keyword evidence="2" id="KW-1185">Reference proteome</keyword>
<dbReference type="OrthoDB" id="9790710at2"/>
<dbReference type="RefSeq" id="WP_126539460.1">
    <property type="nucleotide sequence ID" value="NZ_BSPM01000007.1"/>
</dbReference>
<dbReference type="PANTHER" id="PTHR46401">
    <property type="entry name" value="GLYCOSYLTRANSFERASE WBBK-RELATED"/>
    <property type="match status" value="1"/>
</dbReference>
<dbReference type="GO" id="GO:0016757">
    <property type="term" value="F:glycosyltransferase activity"/>
    <property type="evidence" value="ECO:0007669"/>
    <property type="project" value="TreeGrafter"/>
</dbReference>
<dbReference type="PANTHER" id="PTHR46401:SF8">
    <property type="entry name" value="BLL6006 PROTEIN"/>
    <property type="match status" value="1"/>
</dbReference>
<protein>
    <submittedName>
        <fullName evidence="1">Glycosyltransferase involved in cell wall biosynthesis</fullName>
    </submittedName>
</protein>
<proteinExistence type="predicted"/>
<dbReference type="Gene3D" id="3.40.50.2000">
    <property type="entry name" value="Glycogen Phosphorylase B"/>
    <property type="match status" value="2"/>
</dbReference>
<sequence>MARTLLVDHTHLGRHVTGLERITLELFAPDSLAPLRLEPVTAGGSTRKMILAQTLGLPARLLADRGAVVLCPGFPPSIPLTLAGGRRVVPYVHDCFLITRPQDLNWRARVYMAPAFRVAIARLPWFLVNSRATADELARHAAPGAEITLYRPVVRDVFAIADRAASAAAARAAGDGRRLSLIAVGTVEPRKNLVAAAEVVRALNEGHGFDATLDVVGRPGWGGEAERLAGRPGVVLHGYQPAERVRDLLAGAHLLISTSHDEGLGLPLVEAQYAGLPVVAPDKPVFREVLGASGLLIDPTDPAGAAARIAAAVRGPGFFATAAAGAATNVARWNAAAEDDRARLVERLARMVG</sequence>
<dbReference type="AlphaFoldDB" id="A0A4R6R8Z8"/>